<dbReference type="GO" id="GO:0003723">
    <property type="term" value="F:RNA binding"/>
    <property type="evidence" value="ECO:0007669"/>
    <property type="project" value="TreeGrafter"/>
</dbReference>
<dbReference type="Gene3D" id="3.40.960.10">
    <property type="entry name" value="VSR Endonuclease"/>
    <property type="match status" value="1"/>
</dbReference>
<dbReference type="SMART" id="SM00952">
    <property type="entry name" value="RAP"/>
    <property type="match status" value="1"/>
</dbReference>
<evidence type="ECO:0000259" key="1">
    <source>
        <dbReference type="PROSITE" id="PS51286"/>
    </source>
</evidence>
<dbReference type="Proteomes" id="UP001314263">
    <property type="component" value="Unassembled WGS sequence"/>
</dbReference>
<organism evidence="2 3">
    <name type="scientific">Coccomyxa viridis</name>
    <dbReference type="NCBI Taxonomy" id="1274662"/>
    <lineage>
        <taxon>Eukaryota</taxon>
        <taxon>Viridiplantae</taxon>
        <taxon>Chlorophyta</taxon>
        <taxon>core chlorophytes</taxon>
        <taxon>Trebouxiophyceae</taxon>
        <taxon>Trebouxiophyceae incertae sedis</taxon>
        <taxon>Coccomyxaceae</taxon>
        <taxon>Coccomyxa</taxon>
    </lineage>
</organism>
<keyword evidence="3" id="KW-1185">Reference proteome</keyword>
<dbReference type="Pfam" id="PF08373">
    <property type="entry name" value="RAP"/>
    <property type="match status" value="1"/>
</dbReference>
<dbReference type="InterPro" id="IPR050870">
    <property type="entry name" value="FAST_kinase"/>
</dbReference>
<dbReference type="EMBL" id="CAUYUE010000003">
    <property type="protein sequence ID" value="CAK0749830.1"/>
    <property type="molecule type" value="Genomic_DNA"/>
</dbReference>
<dbReference type="AlphaFoldDB" id="A0AAV1HXG2"/>
<dbReference type="InterPro" id="IPR013584">
    <property type="entry name" value="RAP"/>
</dbReference>
<proteinExistence type="predicted"/>
<dbReference type="GO" id="GO:0044528">
    <property type="term" value="P:regulation of mitochondrial mRNA stability"/>
    <property type="evidence" value="ECO:0007669"/>
    <property type="project" value="TreeGrafter"/>
</dbReference>
<accession>A0AAV1HXG2</accession>
<reference evidence="2 3" key="1">
    <citation type="submission" date="2023-10" db="EMBL/GenBank/DDBJ databases">
        <authorList>
            <person name="Maclean D."/>
            <person name="Macfadyen A."/>
        </authorList>
    </citation>
    <scope>NUCLEOTIDE SEQUENCE [LARGE SCALE GENOMIC DNA]</scope>
</reference>
<gene>
    <name evidence="2" type="ORF">CVIRNUC_001941</name>
</gene>
<dbReference type="SUPFAM" id="SSF52980">
    <property type="entry name" value="Restriction endonuclease-like"/>
    <property type="match status" value="1"/>
</dbReference>
<name>A0AAV1HXG2_9CHLO</name>
<dbReference type="GO" id="GO:0035770">
    <property type="term" value="C:ribonucleoprotein granule"/>
    <property type="evidence" value="ECO:0007669"/>
    <property type="project" value="TreeGrafter"/>
</dbReference>
<sequence>MQPIVQARTPAIQERLHAIFPNGKDTKDIKLSAHAAAEVVDALSSLGSCFLFEEEMEVLLQALATRSDRCSAGDLVRVLLSTARASHRGPAVEQLAASQALVQHIPNLPPHILGKLLWALAKLDCRPPGLLAQLPAAMAKVAERSSGYQLLQICWSLAVLEHVDTEAFQTMWKQLHRQQSEIGMSSKAALQYCQVSKTQSGVKKAVSSTGWRCESEAVVDVYAVDIAIPELKIAVEVDGPSHFTRTKPKRRLGPSTMKMRHLASAGWTVFPISSDEWDDRHASQEKLDQLREIVVQQAKAKLKGTHE</sequence>
<dbReference type="GO" id="GO:0005759">
    <property type="term" value="C:mitochondrial matrix"/>
    <property type="evidence" value="ECO:0007669"/>
    <property type="project" value="TreeGrafter"/>
</dbReference>
<dbReference type="GO" id="GO:0006281">
    <property type="term" value="P:DNA repair"/>
    <property type="evidence" value="ECO:0007669"/>
    <property type="project" value="UniProtKB-ARBA"/>
</dbReference>
<dbReference type="PROSITE" id="PS51286">
    <property type="entry name" value="RAP"/>
    <property type="match status" value="1"/>
</dbReference>
<dbReference type="GO" id="GO:0000963">
    <property type="term" value="P:mitochondrial RNA processing"/>
    <property type="evidence" value="ECO:0007669"/>
    <property type="project" value="TreeGrafter"/>
</dbReference>
<evidence type="ECO:0000313" key="3">
    <source>
        <dbReference type="Proteomes" id="UP001314263"/>
    </source>
</evidence>
<dbReference type="PANTHER" id="PTHR21228">
    <property type="entry name" value="FAST LEU-RICH DOMAIN-CONTAINING"/>
    <property type="match status" value="1"/>
</dbReference>
<dbReference type="PANTHER" id="PTHR21228:SF40">
    <property type="entry name" value="LD45607P"/>
    <property type="match status" value="1"/>
</dbReference>
<protein>
    <recommendedName>
        <fullName evidence="1">RAP domain-containing protein</fullName>
    </recommendedName>
</protein>
<feature type="domain" description="RAP" evidence="1">
    <location>
        <begin position="233"/>
        <end position="292"/>
    </location>
</feature>
<comment type="caution">
    <text evidence="2">The sequence shown here is derived from an EMBL/GenBank/DDBJ whole genome shotgun (WGS) entry which is preliminary data.</text>
</comment>
<evidence type="ECO:0000313" key="2">
    <source>
        <dbReference type="EMBL" id="CAK0749830.1"/>
    </source>
</evidence>
<dbReference type="InterPro" id="IPR011335">
    <property type="entry name" value="Restrct_endonuc-II-like"/>
</dbReference>